<dbReference type="EMBL" id="HBGY01014525">
    <property type="protein sequence ID" value="CAD9577628.1"/>
    <property type="molecule type" value="Transcribed_RNA"/>
</dbReference>
<evidence type="ECO:0000256" key="2">
    <source>
        <dbReference type="ARBA" id="ARBA00023136"/>
    </source>
</evidence>
<reference evidence="4" key="1">
    <citation type="submission" date="2021-01" db="EMBL/GenBank/DDBJ databases">
        <authorList>
            <person name="Corre E."/>
            <person name="Pelletier E."/>
            <person name="Niang G."/>
            <person name="Scheremetjew M."/>
            <person name="Finn R."/>
            <person name="Kale V."/>
            <person name="Holt S."/>
            <person name="Cochrane G."/>
            <person name="Meng A."/>
            <person name="Brown T."/>
            <person name="Cohen L."/>
        </authorList>
    </citation>
    <scope>NUCLEOTIDE SEQUENCE</scope>
    <source>
        <strain evidence="4">B650</strain>
    </source>
</reference>
<feature type="domain" description="VASt" evidence="3">
    <location>
        <begin position="89"/>
        <end position="249"/>
    </location>
</feature>
<dbReference type="Pfam" id="PF16016">
    <property type="entry name" value="VASt"/>
    <property type="match status" value="1"/>
</dbReference>
<evidence type="ECO:0000256" key="1">
    <source>
        <dbReference type="ARBA" id="ARBA00004370"/>
    </source>
</evidence>
<dbReference type="PROSITE" id="PS51778">
    <property type="entry name" value="VAST"/>
    <property type="match status" value="1"/>
</dbReference>
<proteinExistence type="predicted"/>
<evidence type="ECO:0000259" key="3">
    <source>
        <dbReference type="PROSITE" id="PS51778"/>
    </source>
</evidence>
<gene>
    <name evidence="4" type="ORF">LDAN0321_LOCUS9399</name>
</gene>
<dbReference type="InterPro" id="IPR031968">
    <property type="entry name" value="VASt"/>
</dbReference>
<evidence type="ECO:0000313" key="4">
    <source>
        <dbReference type="EMBL" id="CAD9577628.1"/>
    </source>
</evidence>
<protein>
    <recommendedName>
        <fullName evidence="3">VASt domain-containing protein</fullName>
    </recommendedName>
</protein>
<name>A0A7S2KI98_9STRA</name>
<accession>A0A7S2KI98</accession>
<keyword evidence="2" id="KW-0472">Membrane</keyword>
<organism evidence="4">
    <name type="scientific">Leptocylindrus danicus</name>
    <dbReference type="NCBI Taxonomy" id="163516"/>
    <lineage>
        <taxon>Eukaryota</taxon>
        <taxon>Sar</taxon>
        <taxon>Stramenopiles</taxon>
        <taxon>Ochrophyta</taxon>
        <taxon>Bacillariophyta</taxon>
        <taxon>Coscinodiscophyceae</taxon>
        <taxon>Chaetocerotophycidae</taxon>
        <taxon>Leptocylindrales</taxon>
        <taxon>Leptocylindraceae</taxon>
        <taxon>Leptocylindrus</taxon>
    </lineage>
</organism>
<comment type="subcellular location">
    <subcellularLocation>
        <location evidence="1">Membrane</location>
    </subcellularLocation>
</comment>
<dbReference type="AlphaFoldDB" id="A0A7S2KI98"/>
<sequence length="307" mass="34757">MSRILRHFHNRKNHLQQEESVGAVGDVDNEVRPNCNSNNYSDNYTNEQAAAGGTMYNGENEEIVTSYYPSDIAIAWNEVNSSSEKYFQHGSVKKVTLLEHTLDSFYNKFFSDDAEFSLAAFHEQIGDTVKETSQWKLAQKGFHRSRFIALDHPVAGFGKAKTTKYQHCRIFDTLGLVVDSHIVSKGLPTLDCFYVEERILVTAVEGGGLTLSLMYQCVWIKPTWMKGIAERSVSLSFCEFFRVFMETVLRVRASSIEMIHNNVHGPVIRQMASSSAQGTAEYDTFEIVQNSIDSPRNLWCKSKIPPV</sequence>
<dbReference type="GO" id="GO:0016020">
    <property type="term" value="C:membrane"/>
    <property type="evidence" value="ECO:0007669"/>
    <property type="project" value="UniProtKB-SubCell"/>
</dbReference>